<evidence type="ECO:0000313" key="2">
    <source>
        <dbReference type="EMBL" id="TDE56410.1"/>
    </source>
</evidence>
<evidence type="ECO:0000259" key="1">
    <source>
        <dbReference type="Pfam" id="PF14024"/>
    </source>
</evidence>
<comment type="caution">
    <text evidence="2">The sequence shown here is derived from an EMBL/GenBank/DDBJ whole genome shotgun (WGS) entry which is preliminary data.</text>
</comment>
<dbReference type="Proteomes" id="UP000295136">
    <property type="component" value="Unassembled WGS sequence"/>
</dbReference>
<evidence type="ECO:0000313" key="3">
    <source>
        <dbReference type="Proteomes" id="UP000295136"/>
    </source>
</evidence>
<proteinExistence type="predicted"/>
<dbReference type="EMBL" id="SMLD01000020">
    <property type="protein sequence ID" value="TDE56410.1"/>
    <property type="molecule type" value="Genomic_DNA"/>
</dbReference>
<reference evidence="2 3" key="1">
    <citation type="submission" date="2019-03" db="EMBL/GenBank/DDBJ databases">
        <title>Draft genome sequences of novel Actinobacteria.</title>
        <authorList>
            <person name="Sahin N."/>
            <person name="Ay H."/>
            <person name="Saygin H."/>
        </authorList>
    </citation>
    <scope>NUCLEOTIDE SEQUENCE [LARGE SCALE GENOMIC DNA]</scope>
    <source>
        <strain evidence="2 3">6K102</strain>
    </source>
</reference>
<accession>A0A4V2ZBC8</accession>
<dbReference type="RefSeq" id="WP_132630089.1">
    <property type="nucleotide sequence ID" value="NZ_SMLD01000020.1"/>
</dbReference>
<feature type="domain" description="DUF4240" evidence="1">
    <location>
        <begin position="1"/>
        <end position="138"/>
    </location>
</feature>
<dbReference type="AlphaFoldDB" id="A0A4V2ZBC8"/>
<sequence>MDTDEFWRLIEQSGHAAGGKRARAAWLQEALKTRSAEDILDFESYLLSARRRVDTWLMWGAMRALFGFGSGDDFWYFQMWLVGLGREVFEQVAHDPDALVDVREVQRLVAMEHHGPPWKNDDWPTFEILDYVAGEAWEHVTGDDRDGFYDALRARGHEISALPCPSDEDWELDDEEESARRLPRINRYMRELYGCA</sequence>
<organism evidence="2 3">
    <name type="scientific">Nonomuraea mesophila</name>
    <dbReference type="NCBI Taxonomy" id="2530382"/>
    <lineage>
        <taxon>Bacteria</taxon>
        <taxon>Bacillati</taxon>
        <taxon>Actinomycetota</taxon>
        <taxon>Actinomycetes</taxon>
        <taxon>Streptosporangiales</taxon>
        <taxon>Streptosporangiaceae</taxon>
        <taxon>Nonomuraea</taxon>
    </lineage>
</organism>
<dbReference type="Pfam" id="PF14024">
    <property type="entry name" value="DUF4240"/>
    <property type="match status" value="1"/>
</dbReference>
<protein>
    <submittedName>
        <fullName evidence="2">DUF4240 domain-containing protein</fullName>
    </submittedName>
</protein>
<keyword evidence="3" id="KW-1185">Reference proteome</keyword>
<gene>
    <name evidence="2" type="ORF">E1295_10705</name>
</gene>
<dbReference type="InterPro" id="IPR025334">
    <property type="entry name" value="DUF4240"/>
</dbReference>
<name>A0A4V2ZBC8_9ACTN</name>